<feature type="transmembrane region" description="Helical" evidence="5">
    <location>
        <begin position="180"/>
        <end position="204"/>
    </location>
</feature>
<feature type="transmembrane region" description="Helical" evidence="5">
    <location>
        <begin position="51"/>
        <end position="71"/>
    </location>
</feature>
<feature type="transmembrane region" description="Helical" evidence="5">
    <location>
        <begin position="151"/>
        <end position="174"/>
    </location>
</feature>
<dbReference type="Gene3D" id="1.20.1250.20">
    <property type="entry name" value="MFS general substrate transporter like domains"/>
    <property type="match status" value="2"/>
</dbReference>
<feature type="transmembrane region" description="Helical" evidence="5">
    <location>
        <begin position="20"/>
        <end position="44"/>
    </location>
</feature>
<feature type="transmembrane region" description="Helical" evidence="5">
    <location>
        <begin position="91"/>
        <end position="119"/>
    </location>
</feature>
<feature type="transmembrane region" description="Helical" evidence="5">
    <location>
        <begin position="239"/>
        <end position="256"/>
    </location>
</feature>
<dbReference type="PROSITE" id="PS50850">
    <property type="entry name" value="MFS"/>
    <property type="match status" value="1"/>
</dbReference>
<dbReference type="PANTHER" id="PTHR23528:SF1">
    <property type="entry name" value="MAJOR FACILITATOR SUPERFAMILY (MFS) PROFILE DOMAIN-CONTAINING PROTEIN"/>
    <property type="match status" value="1"/>
</dbReference>
<sequence length="419" mass="43950">MSTPTYSTWTNLALLRLNAFGVGINGFYLAIDTVVLPVLVLILAPEALKNTYLATLGLSGLLVAGVIQVVIGRLSDRTQSPLGRRVPYLLAGSALISVGMVGIGFAPTFWLLFGVWLFIQANINVSYGPYQALIQDLVPGYRTGVASAFKILADVIGGVAFIKISSVFMGWYDFGDSIKWLWITLGVLGINLFVAAGITSFTVLSRQNKPDSEAAPGDVPVPKSSGLHPQLTQFLVSRWLMVTAIVVFQTYGLFFLRDKVGLDAPVQALGNMVLVVGGAVAVGAYLAGWFSDRIGRKPVILAGAAGATISTMAILWTGSVTEVLVIATFIGFSVGTLLSSNWALANEMGTAGKEALHMGVVNLATIAGAASAKLLGPGVDLLNRASPASGYSALLIGCAIFFVIGGILLLPVKTNLNQA</sequence>
<dbReference type="Pfam" id="PF13347">
    <property type="entry name" value="MFS_2"/>
    <property type="match status" value="1"/>
</dbReference>
<dbReference type="InterPro" id="IPR005829">
    <property type="entry name" value="Sugar_transporter_CS"/>
</dbReference>
<evidence type="ECO:0000256" key="3">
    <source>
        <dbReference type="ARBA" id="ARBA00022989"/>
    </source>
</evidence>
<feature type="transmembrane region" description="Helical" evidence="5">
    <location>
        <begin position="356"/>
        <end position="376"/>
    </location>
</feature>
<feature type="transmembrane region" description="Helical" evidence="5">
    <location>
        <begin position="268"/>
        <end position="287"/>
    </location>
</feature>
<proteinExistence type="predicted"/>
<dbReference type="EMBL" id="UINC01024236">
    <property type="protein sequence ID" value="SVA97485.1"/>
    <property type="molecule type" value="Genomic_DNA"/>
</dbReference>
<keyword evidence="3 5" id="KW-1133">Transmembrane helix</keyword>
<feature type="transmembrane region" description="Helical" evidence="5">
    <location>
        <begin position="388"/>
        <end position="410"/>
    </location>
</feature>
<keyword evidence="2 5" id="KW-0812">Transmembrane</keyword>
<evidence type="ECO:0000259" key="6">
    <source>
        <dbReference type="PROSITE" id="PS50850"/>
    </source>
</evidence>
<accession>A0A382A7H3</accession>
<dbReference type="InterPro" id="IPR036259">
    <property type="entry name" value="MFS_trans_sf"/>
</dbReference>
<dbReference type="SUPFAM" id="SSF103473">
    <property type="entry name" value="MFS general substrate transporter"/>
    <property type="match status" value="1"/>
</dbReference>
<gene>
    <name evidence="7" type="ORF">METZ01_LOCUS150339</name>
</gene>
<organism evidence="7">
    <name type="scientific">marine metagenome</name>
    <dbReference type="NCBI Taxonomy" id="408172"/>
    <lineage>
        <taxon>unclassified sequences</taxon>
        <taxon>metagenomes</taxon>
        <taxon>ecological metagenomes</taxon>
    </lineage>
</organism>
<feature type="transmembrane region" description="Helical" evidence="5">
    <location>
        <begin position="323"/>
        <end position="344"/>
    </location>
</feature>
<name>A0A382A7H3_9ZZZZ</name>
<keyword evidence="4 5" id="KW-0472">Membrane</keyword>
<dbReference type="GO" id="GO:0016020">
    <property type="term" value="C:membrane"/>
    <property type="evidence" value="ECO:0007669"/>
    <property type="project" value="UniProtKB-SubCell"/>
</dbReference>
<reference evidence="7" key="1">
    <citation type="submission" date="2018-05" db="EMBL/GenBank/DDBJ databases">
        <authorList>
            <person name="Lanie J.A."/>
            <person name="Ng W.-L."/>
            <person name="Kazmierczak K.M."/>
            <person name="Andrzejewski T.M."/>
            <person name="Davidsen T.M."/>
            <person name="Wayne K.J."/>
            <person name="Tettelin H."/>
            <person name="Glass J.I."/>
            <person name="Rusch D."/>
            <person name="Podicherti R."/>
            <person name="Tsui H.-C.T."/>
            <person name="Winkler M.E."/>
        </authorList>
    </citation>
    <scope>NUCLEOTIDE SEQUENCE</scope>
</reference>
<feature type="domain" description="Major facilitator superfamily (MFS) profile" evidence="6">
    <location>
        <begin position="14"/>
        <end position="419"/>
    </location>
</feature>
<protein>
    <recommendedName>
        <fullName evidence="6">Major facilitator superfamily (MFS) profile domain-containing protein</fullName>
    </recommendedName>
</protein>
<dbReference type="PANTHER" id="PTHR23528">
    <property type="match status" value="1"/>
</dbReference>
<evidence type="ECO:0000256" key="5">
    <source>
        <dbReference type="SAM" id="Phobius"/>
    </source>
</evidence>
<evidence type="ECO:0000256" key="1">
    <source>
        <dbReference type="ARBA" id="ARBA00004141"/>
    </source>
</evidence>
<evidence type="ECO:0000256" key="2">
    <source>
        <dbReference type="ARBA" id="ARBA00022692"/>
    </source>
</evidence>
<evidence type="ECO:0000256" key="4">
    <source>
        <dbReference type="ARBA" id="ARBA00023136"/>
    </source>
</evidence>
<evidence type="ECO:0000313" key="7">
    <source>
        <dbReference type="EMBL" id="SVA97485.1"/>
    </source>
</evidence>
<comment type="subcellular location">
    <subcellularLocation>
        <location evidence="1">Membrane</location>
        <topology evidence="1">Multi-pass membrane protein</topology>
    </subcellularLocation>
</comment>
<dbReference type="GO" id="GO:0022857">
    <property type="term" value="F:transmembrane transporter activity"/>
    <property type="evidence" value="ECO:0007669"/>
    <property type="project" value="InterPro"/>
</dbReference>
<dbReference type="InterPro" id="IPR020846">
    <property type="entry name" value="MFS_dom"/>
</dbReference>
<dbReference type="PROSITE" id="PS00216">
    <property type="entry name" value="SUGAR_TRANSPORT_1"/>
    <property type="match status" value="1"/>
</dbReference>
<feature type="transmembrane region" description="Helical" evidence="5">
    <location>
        <begin position="299"/>
        <end position="317"/>
    </location>
</feature>
<dbReference type="AlphaFoldDB" id="A0A382A7H3"/>